<keyword evidence="4 6" id="KW-1133">Transmembrane helix</keyword>
<proteinExistence type="inferred from homology"/>
<dbReference type="Proteomes" id="UP000007472">
    <property type="component" value="Chromosome"/>
</dbReference>
<organism evidence="7 8">
    <name type="scientific">Taylorella equigenitalis (strain MCE9)</name>
    <dbReference type="NCBI Taxonomy" id="937774"/>
    <lineage>
        <taxon>Bacteria</taxon>
        <taxon>Pseudomonadati</taxon>
        <taxon>Pseudomonadota</taxon>
        <taxon>Betaproteobacteria</taxon>
        <taxon>Burkholderiales</taxon>
        <taxon>Alcaligenaceae</taxon>
        <taxon>Taylorella</taxon>
    </lineage>
</organism>
<feature type="transmembrane region" description="Helical" evidence="6">
    <location>
        <begin position="7"/>
        <end position="27"/>
    </location>
</feature>
<dbReference type="InterPro" id="IPR002549">
    <property type="entry name" value="AI-2E-like"/>
</dbReference>
<evidence type="ECO:0000313" key="8">
    <source>
        <dbReference type="Proteomes" id="UP000007472"/>
    </source>
</evidence>
<dbReference type="EMBL" id="CP002456">
    <property type="protein sequence ID" value="ADU92382.1"/>
    <property type="molecule type" value="Genomic_DNA"/>
</dbReference>
<comment type="similarity">
    <text evidence="2">Belongs to the autoinducer-2 exporter (AI-2E) (TC 2.A.86) family.</text>
</comment>
<evidence type="ECO:0000256" key="6">
    <source>
        <dbReference type="SAM" id="Phobius"/>
    </source>
</evidence>
<dbReference type="AlphaFoldDB" id="A0A654KIY7"/>
<evidence type="ECO:0000256" key="1">
    <source>
        <dbReference type="ARBA" id="ARBA00004141"/>
    </source>
</evidence>
<name>A0A654KIY7_TAYEM</name>
<feature type="transmembrane region" description="Helical" evidence="6">
    <location>
        <begin position="267"/>
        <end position="289"/>
    </location>
</feature>
<feature type="transmembrane region" description="Helical" evidence="6">
    <location>
        <begin position="63"/>
        <end position="85"/>
    </location>
</feature>
<sequence length="387" mass="43045">MQSKNRVFYGFYMGLLLLITIGFIWVLAPYFSALFWAVIFAVLFRPIYLKLLEKMPGKRNLSALLTLILAIILGIIPIGIIATSLTSQAVDLYQKVESGQINFGEYVDLVYNNLPSPIHSFLEKFHITSEFSFREKLLQLFNQGSKMMATELVNISQNTFTFIMDLGIMLYLMYFFIRDGETIKEYIKRFTPLSGNHKIKLFSKFLTVVRATVKGNMLVAIAQGALGGFIFAVLGIPSPILWGVIMAFLSLLPAIGAALVWLPVAIYLLVSGSLVEGIILMVWGVVVIGMSDNLLRPILVGKDTRLPDYLILITTIGGMAVFGLNGFVIGPLLAALFITFWGELPNAVGLLEEDDVAAIESNHEEYIALSETHPEETVEALEKKMEK</sequence>
<dbReference type="PANTHER" id="PTHR21716">
    <property type="entry name" value="TRANSMEMBRANE PROTEIN"/>
    <property type="match status" value="1"/>
</dbReference>
<accession>A0A654KIY7</accession>
<dbReference type="KEGG" id="teq:TEQUI_1468"/>
<keyword evidence="5 6" id="KW-0472">Membrane</keyword>
<feature type="transmembrane region" description="Helical" evidence="6">
    <location>
        <begin position="240"/>
        <end position="262"/>
    </location>
</feature>
<reference evidence="7 8" key="1">
    <citation type="journal article" date="2011" name="J. Bacteriol.">
        <title>Genome sequence of Taylorella equigenitalis MCE9, the causative agent of contagious equine metritis.</title>
        <authorList>
            <person name="Hebert L."/>
            <person name="Moumen B."/>
            <person name="Duquesne F."/>
            <person name="Breuil M.F."/>
            <person name="Laugier C."/>
            <person name="Batto J.M."/>
            <person name="Renault P."/>
            <person name="Petry S."/>
        </authorList>
    </citation>
    <scope>NUCLEOTIDE SEQUENCE [LARGE SCALE GENOMIC DNA]</scope>
    <source>
        <strain evidence="7 8">MCE9</strain>
    </source>
</reference>
<evidence type="ECO:0000256" key="5">
    <source>
        <dbReference type="ARBA" id="ARBA00023136"/>
    </source>
</evidence>
<dbReference type="GO" id="GO:0016020">
    <property type="term" value="C:membrane"/>
    <property type="evidence" value="ECO:0007669"/>
    <property type="project" value="UniProtKB-SubCell"/>
</dbReference>
<evidence type="ECO:0000256" key="4">
    <source>
        <dbReference type="ARBA" id="ARBA00022989"/>
    </source>
</evidence>
<dbReference type="Pfam" id="PF01594">
    <property type="entry name" value="AI-2E_transport"/>
    <property type="match status" value="1"/>
</dbReference>
<feature type="transmembrane region" description="Helical" evidence="6">
    <location>
        <begin position="33"/>
        <end position="51"/>
    </location>
</feature>
<feature type="transmembrane region" description="Helical" evidence="6">
    <location>
        <begin position="155"/>
        <end position="177"/>
    </location>
</feature>
<comment type="subcellular location">
    <subcellularLocation>
        <location evidence="1">Membrane</location>
        <topology evidence="1">Multi-pass membrane protein</topology>
    </subcellularLocation>
</comment>
<evidence type="ECO:0000313" key="7">
    <source>
        <dbReference type="EMBL" id="ADU92382.1"/>
    </source>
</evidence>
<keyword evidence="3 6" id="KW-0812">Transmembrane</keyword>
<feature type="transmembrane region" description="Helical" evidence="6">
    <location>
        <begin position="215"/>
        <end position="234"/>
    </location>
</feature>
<evidence type="ECO:0000256" key="3">
    <source>
        <dbReference type="ARBA" id="ARBA00022692"/>
    </source>
</evidence>
<protein>
    <submittedName>
        <fullName evidence="7">Membrane protein, putative</fullName>
    </submittedName>
</protein>
<evidence type="ECO:0000256" key="2">
    <source>
        <dbReference type="ARBA" id="ARBA00009773"/>
    </source>
</evidence>
<feature type="transmembrane region" description="Helical" evidence="6">
    <location>
        <begin position="309"/>
        <end position="338"/>
    </location>
</feature>
<gene>
    <name evidence="7" type="ordered locus">TEQUI_1468</name>
</gene>
<dbReference type="PANTHER" id="PTHR21716:SF4">
    <property type="entry name" value="TRANSMEMBRANE PROTEIN 245"/>
    <property type="match status" value="1"/>
</dbReference>